<keyword evidence="3" id="KW-1185">Reference proteome</keyword>
<keyword evidence="1" id="KW-1133">Transmembrane helix</keyword>
<keyword evidence="1" id="KW-0472">Membrane</keyword>
<dbReference type="KEGG" id="ntg:NSCAC_1037"/>
<dbReference type="AlphaFoldDB" id="A0A7G1QAP4"/>
<protein>
    <recommendedName>
        <fullName evidence="4">Transmembrane protein</fullName>
    </recommendedName>
</protein>
<proteinExistence type="predicted"/>
<dbReference type="Proteomes" id="UP000516072">
    <property type="component" value="Chromosome"/>
</dbReference>
<evidence type="ECO:0008006" key="4">
    <source>
        <dbReference type="Google" id="ProtNLM"/>
    </source>
</evidence>
<keyword evidence="1" id="KW-0812">Transmembrane</keyword>
<gene>
    <name evidence="2" type="ORF">NSCAC_1037</name>
</gene>
<reference evidence="2 3" key="1">
    <citation type="submission" date="2020-03" db="EMBL/GenBank/DDBJ databases">
        <authorList>
            <person name="Picone N."/>
        </authorList>
    </citation>
    <scope>NUCLEOTIDE SEQUENCE [LARGE SCALE GENOMIC DNA]</scope>
    <source>
        <strain evidence="2">NSCAC1</strain>
    </source>
</reference>
<dbReference type="EMBL" id="LR778175">
    <property type="protein sequence ID" value="CAB1276176.1"/>
    <property type="molecule type" value="Genomic_DNA"/>
</dbReference>
<organism evidence="2 3">
    <name type="scientific">Candidatus Nitrosacidococcus tergens</name>
    <dbReference type="NCBI Taxonomy" id="553981"/>
    <lineage>
        <taxon>Bacteria</taxon>
        <taxon>Pseudomonadati</taxon>
        <taxon>Pseudomonadota</taxon>
        <taxon>Gammaproteobacteria</taxon>
        <taxon>Chromatiales</taxon>
        <taxon>Chromatiaceae</taxon>
        <taxon>Candidatus Nitrosacidococcus</taxon>
    </lineage>
</organism>
<evidence type="ECO:0000313" key="3">
    <source>
        <dbReference type="Proteomes" id="UP000516072"/>
    </source>
</evidence>
<evidence type="ECO:0000256" key="1">
    <source>
        <dbReference type="SAM" id="Phobius"/>
    </source>
</evidence>
<evidence type="ECO:0000313" key="2">
    <source>
        <dbReference type="EMBL" id="CAB1276176.1"/>
    </source>
</evidence>
<sequence>MKRLYFLIQDIEDTKRVVNELLLSHVEERHIHVMAKEGIVLEGLPVAGFLEKSDFIPSLEKGVVIGGSVGIIAGIIASHFMADTGIIAGGAILVTALAGVGIGSWASSMIGVGVPNTQVKKFEEAVNQGNILMMVDIPAKDVERVTHLVGKDHPKVKAHGAEPAVPCFP</sequence>
<name>A0A7G1QAP4_9GAMM</name>
<feature type="transmembrane region" description="Helical" evidence="1">
    <location>
        <begin position="86"/>
        <end position="112"/>
    </location>
</feature>
<accession>A0A7G1QAP4</accession>
<dbReference type="RefSeq" id="WP_197743775.1">
    <property type="nucleotide sequence ID" value="NZ_LR778175.1"/>
</dbReference>
<feature type="transmembrane region" description="Helical" evidence="1">
    <location>
        <begin position="62"/>
        <end position="80"/>
    </location>
</feature>